<dbReference type="PANTHER" id="PTHR33104:SF2">
    <property type="entry name" value="CXC3 LIKE CYSTEINE CLUSTER DOMAIN-CONTAINING PROTEIN"/>
    <property type="match status" value="1"/>
</dbReference>
<evidence type="ECO:0000313" key="2">
    <source>
        <dbReference type="Proteomes" id="UP001234178"/>
    </source>
</evidence>
<gene>
    <name evidence="1" type="ORF">OUZ56_015993</name>
</gene>
<accession>A0ABR0APE0</accession>
<organism evidence="1 2">
    <name type="scientific">Daphnia magna</name>
    <dbReference type="NCBI Taxonomy" id="35525"/>
    <lineage>
        <taxon>Eukaryota</taxon>
        <taxon>Metazoa</taxon>
        <taxon>Ecdysozoa</taxon>
        <taxon>Arthropoda</taxon>
        <taxon>Crustacea</taxon>
        <taxon>Branchiopoda</taxon>
        <taxon>Diplostraca</taxon>
        <taxon>Cladocera</taxon>
        <taxon>Anomopoda</taxon>
        <taxon>Daphniidae</taxon>
        <taxon>Daphnia</taxon>
    </lineage>
</organism>
<protein>
    <submittedName>
        <fullName evidence="1">Uncharacterized protein</fullName>
    </submittedName>
</protein>
<proteinExistence type="predicted"/>
<keyword evidence="2" id="KW-1185">Reference proteome</keyword>
<dbReference type="Proteomes" id="UP001234178">
    <property type="component" value="Unassembled WGS sequence"/>
</dbReference>
<evidence type="ECO:0000313" key="1">
    <source>
        <dbReference type="EMBL" id="KAK4026972.1"/>
    </source>
</evidence>
<name>A0ABR0APE0_9CRUS</name>
<dbReference type="EMBL" id="JAOYFB010000038">
    <property type="protein sequence ID" value="KAK4026972.1"/>
    <property type="molecule type" value="Genomic_DNA"/>
</dbReference>
<reference evidence="1 2" key="1">
    <citation type="journal article" date="2023" name="Nucleic Acids Res.">
        <title>The hologenome of Daphnia magna reveals possible DNA methylation and microbiome-mediated evolution of the host genome.</title>
        <authorList>
            <person name="Chaturvedi A."/>
            <person name="Li X."/>
            <person name="Dhandapani V."/>
            <person name="Marshall H."/>
            <person name="Kissane S."/>
            <person name="Cuenca-Cambronero M."/>
            <person name="Asole G."/>
            <person name="Calvet F."/>
            <person name="Ruiz-Romero M."/>
            <person name="Marangio P."/>
            <person name="Guigo R."/>
            <person name="Rago D."/>
            <person name="Mirbahai L."/>
            <person name="Eastwood N."/>
            <person name="Colbourne J.K."/>
            <person name="Zhou J."/>
            <person name="Mallon E."/>
            <person name="Orsini L."/>
        </authorList>
    </citation>
    <scope>NUCLEOTIDE SEQUENCE [LARGE SCALE GENOMIC DNA]</scope>
    <source>
        <strain evidence="1">LRV0_1</strain>
    </source>
</reference>
<dbReference type="PANTHER" id="PTHR33104">
    <property type="entry name" value="SI:DKEY-29D5.2"/>
    <property type="match status" value="1"/>
</dbReference>
<sequence length="255" mass="28444">MSRLTADNDSLISAFSDLLEEKRINTILTLEEKAEKSKRLAKGRYDRKKEKRRKNPVGVLTYGNLGGTHNVSRKPWTRKSNSSLAATIPTQEAELHGTSLMNEGCFGILASSQASDTCEASKAFGYHHHLLDKRIKKIDKTSCRACINSETGKPECLACHIDGNFKLSKHLIENESKERSYFGNEIICDDSELNEIMEEVNRVKPRVQKHKGMCGNSEFKAAQEVSSQRKNLDVAGNMMGSCGHATIQQPVSVRM</sequence>
<comment type="caution">
    <text evidence="1">The sequence shown here is derived from an EMBL/GenBank/DDBJ whole genome shotgun (WGS) entry which is preliminary data.</text>
</comment>